<dbReference type="InterPro" id="IPR045338">
    <property type="entry name" value="DUF6535"/>
</dbReference>
<evidence type="ECO:0000259" key="2">
    <source>
        <dbReference type="Pfam" id="PF20153"/>
    </source>
</evidence>
<name>A0AAD7JPS5_9AGAR</name>
<evidence type="ECO:0000313" key="4">
    <source>
        <dbReference type="Proteomes" id="UP001215280"/>
    </source>
</evidence>
<dbReference type="AlphaFoldDB" id="A0AAD7JPS5"/>
<keyword evidence="4" id="KW-1185">Reference proteome</keyword>
<dbReference type="Pfam" id="PF20153">
    <property type="entry name" value="DUF6535"/>
    <property type="match status" value="1"/>
</dbReference>
<accession>A0AAD7JPS5</accession>
<dbReference type="Proteomes" id="UP001215280">
    <property type="component" value="Unassembled WGS sequence"/>
</dbReference>
<keyword evidence="1" id="KW-0472">Membrane</keyword>
<organism evidence="3 4">
    <name type="scientific">Mycena maculata</name>
    <dbReference type="NCBI Taxonomy" id="230809"/>
    <lineage>
        <taxon>Eukaryota</taxon>
        <taxon>Fungi</taxon>
        <taxon>Dikarya</taxon>
        <taxon>Basidiomycota</taxon>
        <taxon>Agaricomycotina</taxon>
        <taxon>Agaricomycetes</taxon>
        <taxon>Agaricomycetidae</taxon>
        <taxon>Agaricales</taxon>
        <taxon>Marasmiineae</taxon>
        <taxon>Mycenaceae</taxon>
        <taxon>Mycena</taxon>
    </lineage>
</organism>
<keyword evidence="1" id="KW-1133">Transmembrane helix</keyword>
<dbReference type="EMBL" id="JARJLG010000026">
    <property type="protein sequence ID" value="KAJ7769193.1"/>
    <property type="molecule type" value="Genomic_DNA"/>
</dbReference>
<evidence type="ECO:0000256" key="1">
    <source>
        <dbReference type="SAM" id="Phobius"/>
    </source>
</evidence>
<feature type="transmembrane region" description="Helical" evidence="1">
    <location>
        <begin position="102"/>
        <end position="121"/>
    </location>
</feature>
<feature type="transmembrane region" description="Helical" evidence="1">
    <location>
        <begin position="163"/>
        <end position="184"/>
    </location>
</feature>
<keyword evidence="1" id="KW-0812">Transmembrane</keyword>
<feature type="transmembrane region" description="Helical" evidence="1">
    <location>
        <begin position="190"/>
        <end position="216"/>
    </location>
</feature>
<comment type="caution">
    <text evidence="3">The sequence shown here is derived from an EMBL/GenBank/DDBJ whole genome shotgun (WGS) entry which is preliminary data.</text>
</comment>
<feature type="transmembrane region" description="Helical" evidence="1">
    <location>
        <begin position="50"/>
        <end position="67"/>
    </location>
</feature>
<feature type="domain" description="DUF6535" evidence="2">
    <location>
        <begin position="26"/>
        <end position="184"/>
    </location>
</feature>
<proteinExistence type="predicted"/>
<gene>
    <name evidence="3" type="ORF">DFH07DRAFT_1058240</name>
</gene>
<protein>
    <recommendedName>
        <fullName evidence="2">DUF6535 domain-containing protein</fullName>
    </recommendedName>
</protein>
<sequence>MSDENAPISEKIVTGSEDEAAAAKLWAVYISEAEKYDKALVESWKSDMEGIIIFAGLFSASLTPFLLESYTTLLAASANGSTYHIPSATPFTPPVTSLLCNALWLISLGLSLTCALIATLLEQWARNFLHKADLRSAPVIRARVFSYLYYGLRRFGMHRVVDVIPLLLHASLLFFFAGLVAFLIPVNTALTVIAAILLFIVAAVYSVLTFLPLWYLDCPYRTPLSGLFWAVVQTVKRIWHVSRVGNTSHTSRGDTMVQAMSRSAAKGSVARTARDYQALVWTMKSLTEDDKFEPFAEAIPDILWSPTRRREAYANHVQRLVYNPDAQLLARIHILFDSCNTGLLSVETAKRRRIICFKALWALSTLSKPLRSISSPVSNSPVHFGGYSTFKELGTYEEDSDIAHYSASARAMMGWSTFCAESFRMSSISRSGDLPYLIIFQYLSQSAALASLPYRYKDTVAIISLERPIPFSIYRSNLEFYLDGVTTRRMATMNATAEKEERHWIDDIITLFFSFWRPESTLPIPSGIIRYLTRRSSDYAVRRVLRKSGIEIYLWSCFPTSLFGGPSVSPPMILATPVDLLTALWRLLSLSSDHPRFTYEPTLEAVAAEETSYIHVSVVALIRTRVLKGLPISRTTTVGNAITAFGHRVFPQETMVQLPAELFTQTIEDSMSNSLFDTTLSAIHNRIIEGNIQVLSQFLEHCGSDNVLPYKTVETLEKIGDIHPKIAVRHSHQTRFAEAIQMVFAPERLTHRLVMNSIINCGLWDAYVNPDIGLVPWLENIAARKKIQDAFTDYENKLISSSPANSDSAAVLTRLQKILERLESWRPYINV</sequence>
<evidence type="ECO:0000313" key="3">
    <source>
        <dbReference type="EMBL" id="KAJ7769193.1"/>
    </source>
</evidence>
<reference evidence="3" key="1">
    <citation type="submission" date="2023-03" db="EMBL/GenBank/DDBJ databases">
        <title>Massive genome expansion in bonnet fungi (Mycena s.s.) driven by repeated elements and novel gene families across ecological guilds.</title>
        <authorList>
            <consortium name="Lawrence Berkeley National Laboratory"/>
            <person name="Harder C.B."/>
            <person name="Miyauchi S."/>
            <person name="Viragh M."/>
            <person name="Kuo A."/>
            <person name="Thoen E."/>
            <person name="Andreopoulos B."/>
            <person name="Lu D."/>
            <person name="Skrede I."/>
            <person name="Drula E."/>
            <person name="Henrissat B."/>
            <person name="Morin E."/>
            <person name="Kohler A."/>
            <person name="Barry K."/>
            <person name="LaButti K."/>
            <person name="Morin E."/>
            <person name="Salamov A."/>
            <person name="Lipzen A."/>
            <person name="Mereny Z."/>
            <person name="Hegedus B."/>
            <person name="Baldrian P."/>
            <person name="Stursova M."/>
            <person name="Weitz H."/>
            <person name="Taylor A."/>
            <person name="Grigoriev I.V."/>
            <person name="Nagy L.G."/>
            <person name="Martin F."/>
            <person name="Kauserud H."/>
        </authorList>
    </citation>
    <scope>NUCLEOTIDE SEQUENCE</scope>
    <source>
        <strain evidence="3">CBHHK188m</strain>
    </source>
</reference>